<evidence type="ECO:0000313" key="2">
    <source>
        <dbReference type="Proteomes" id="UP000179807"/>
    </source>
</evidence>
<protein>
    <recommendedName>
        <fullName evidence="3">C2 NT-type domain-containing protein</fullName>
    </recommendedName>
</protein>
<evidence type="ECO:0000313" key="1">
    <source>
        <dbReference type="EMBL" id="OHS97976.1"/>
    </source>
</evidence>
<gene>
    <name evidence="1" type="ORF">TRFO_09124</name>
</gene>
<dbReference type="GeneID" id="94829396"/>
<organism evidence="1 2">
    <name type="scientific">Tritrichomonas foetus</name>
    <dbReference type="NCBI Taxonomy" id="1144522"/>
    <lineage>
        <taxon>Eukaryota</taxon>
        <taxon>Metamonada</taxon>
        <taxon>Parabasalia</taxon>
        <taxon>Tritrichomonadida</taxon>
        <taxon>Tritrichomonadidae</taxon>
        <taxon>Tritrichomonas</taxon>
    </lineage>
</organism>
<sequence>MPKLYLNIISLSHGHYKFDDLDKIRVNVTSYPMREKQEYFLVWKDTLRMNHKWVFEYTENYPITKLLITIRRKSFFDNDPILGTFEIDCQNIPLSGAIHDMIVDLKSRHNSSTDSILMNCGQVRYQVYYDTPGAFPVMDRLHTKGHMRKPNISPGNIEKFSNKYHQRADNDISNILGNVRFVDQF</sequence>
<dbReference type="EMBL" id="MLAK01001082">
    <property type="protein sequence ID" value="OHS97976.1"/>
    <property type="molecule type" value="Genomic_DNA"/>
</dbReference>
<name>A0A1J4JFT0_9EUKA</name>
<dbReference type="Proteomes" id="UP000179807">
    <property type="component" value="Unassembled WGS sequence"/>
</dbReference>
<reference evidence="1" key="1">
    <citation type="submission" date="2016-10" db="EMBL/GenBank/DDBJ databases">
        <authorList>
            <person name="Benchimol M."/>
            <person name="Almeida L.G."/>
            <person name="Vasconcelos A.T."/>
            <person name="Perreira-Neves A."/>
            <person name="Rosa I.A."/>
            <person name="Tasca T."/>
            <person name="Bogo M.R."/>
            <person name="de Souza W."/>
        </authorList>
    </citation>
    <scope>NUCLEOTIDE SEQUENCE [LARGE SCALE GENOMIC DNA]</scope>
    <source>
        <strain evidence="1">K</strain>
    </source>
</reference>
<evidence type="ECO:0008006" key="3">
    <source>
        <dbReference type="Google" id="ProtNLM"/>
    </source>
</evidence>
<keyword evidence="2" id="KW-1185">Reference proteome</keyword>
<dbReference type="AlphaFoldDB" id="A0A1J4JFT0"/>
<comment type="caution">
    <text evidence="1">The sequence shown here is derived from an EMBL/GenBank/DDBJ whole genome shotgun (WGS) entry which is preliminary data.</text>
</comment>
<dbReference type="RefSeq" id="XP_068351113.1">
    <property type="nucleotide sequence ID" value="XM_068494692.1"/>
</dbReference>
<proteinExistence type="predicted"/>
<dbReference type="VEuPathDB" id="TrichDB:TRFO_09124"/>
<accession>A0A1J4JFT0</accession>